<keyword evidence="1" id="KW-1133">Transmembrane helix</keyword>
<keyword evidence="3" id="KW-1185">Reference proteome</keyword>
<dbReference type="EMBL" id="JAUSYP010000001">
    <property type="protein sequence ID" value="MDQ0748706.1"/>
    <property type="molecule type" value="Genomic_DNA"/>
</dbReference>
<evidence type="ECO:0000256" key="1">
    <source>
        <dbReference type="SAM" id="Phobius"/>
    </source>
</evidence>
<gene>
    <name evidence="2" type="ORF">QF034_002937</name>
</gene>
<keyword evidence="1" id="KW-0472">Membrane</keyword>
<protein>
    <recommendedName>
        <fullName evidence="4">DUF3592 domain-containing protein</fullName>
    </recommendedName>
</protein>
<name>A0ABU0QMX3_9ACTN</name>
<sequence length="164" mass="17888">MDVIFYIVPGLITAGAVFMAYRIVRRWLQVRGAWNSGLTAEGRCLRAYATVSGGHGDTSVHTALHHVYEFITRDGRVIRFEEEGGRGTIVEGDYVTVYYSEGRQVVATAQPPSRVRHAVATFGILAFLGVIVLFCAGFVVTYVQIFGPYSDFLFSGGSGTSVLP</sequence>
<reference evidence="2 3" key="1">
    <citation type="submission" date="2023-07" db="EMBL/GenBank/DDBJ databases">
        <title>Comparative genomics of wheat-associated soil bacteria to identify genetic determinants of phenazine resistance.</title>
        <authorList>
            <person name="Mouncey N."/>
        </authorList>
    </citation>
    <scope>NUCLEOTIDE SEQUENCE [LARGE SCALE GENOMIC DNA]</scope>
    <source>
        <strain evidence="2 3">B3I12</strain>
    </source>
</reference>
<evidence type="ECO:0008006" key="4">
    <source>
        <dbReference type="Google" id="ProtNLM"/>
    </source>
</evidence>
<organism evidence="2 3">
    <name type="scientific">Streptomyces africanus</name>
    <dbReference type="NCBI Taxonomy" id="231024"/>
    <lineage>
        <taxon>Bacteria</taxon>
        <taxon>Bacillati</taxon>
        <taxon>Actinomycetota</taxon>
        <taxon>Actinomycetes</taxon>
        <taxon>Kitasatosporales</taxon>
        <taxon>Streptomycetaceae</taxon>
        <taxon>Streptomyces</taxon>
    </lineage>
</organism>
<accession>A0ABU0QMX3</accession>
<dbReference type="Proteomes" id="UP001232755">
    <property type="component" value="Unassembled WGS sequence"/>
</dbReference>
<comment type="caution">
    <text evidence="2">The sequence shown here is derived from an EMBL/GenBank/DDBJ whole genome shotgun (WGS) entry which is preliminary data.</text>
</comment>
<feature type="transmembrane region" description="Helical" evidence="1">
    <location>
        <begin position="6"/>
        <end position="24"/>
    </location>
</feature>
<keyword evidence="1" id="KW-0812">Transmembrane</keyword>
<feature type="transmembrane region" description="Helical" evidence="1">
    <location>
        <begin position="119"/>
        <end position="145"/>
    </location>
</feature>
<evidence type="ECO:0000313" key="3">
    <source>
        <dbReference type="Proteomes" id="UP001232755"/>
    </source>
</evidence>
<proteinExistence type="predicted"/>
<dbReference type="RefSeq" id="WP_307175396.1">
    <property type="nucleotide sequence ID" value="NZ_JAUSYP010000001.1"/>
</dbReference>
<evidence type="ECO:0000313" key="2">
    <source>
        <dbReference type="EMBL" id="MDQ0748706.1"/>
    </source>
</evidence>